<evidence type="ECO:0000256" key="1">
    <source>
        <dbReference type="ARBA" id="ARBA00004141"/>
    </source>
</evidence>
<feature type="compositionally biased region" description="Basic and acidic residues" evidence="5">
    <location>
        <begin position="303"/>
        <end position="313"/>
    </location>
</feature>
<feature type="transmembrane region" description="Helical" evidence="6">
    <location>
        <begin position="183"/>
        <end position="204"/>
    </location>
</feature>
<evidence type="ECO:0000256" key="4">
    <source>
        <dbReference type="ARBA" id="ARBA00023136"/>
    </source>
</evidence>
<feature type="transmembrane region" description="Helical" evidence="6">
    <location>
        <begin position="93"/>
        <end position="120"/>
    </location>
</feature>
<evidence type="ECO:0000256" key="5">
    <source>
        <dbReference type="SAM" id="MobiDB-lite"/>
    </source>
</evidence>
<reference evidence="7" key="1">
    <citation type="submission" date="2020-03" db="EMBL/GenBank/DDBJ databases">
        <title>Draft Genome Sequence of Cylindrodendrum hubeiense.</title>
        <authorList>
            <person name="Buettner E."/>
            <person name="Kellner H."/>
        </authorList>
    </citation>
    <scope>NUCLEOTIDE SEQUENCE</scope>
    <source>
        <strain evidence="7">IHI 201604</strain>
    </source>
</reference>
<keyword evidence="4 6" id="KW-0472">Membrane</keyword>
<keyword evidence="3 6" id="KW-1133">Transmembrane helix</keyword>
<dbReference type="EMBL" id="JAANBB010000194">
    <property type="protein sequence ID" value="KAF7546916.1"/>
    <property type="molecule type" value="Genomic_DNA"/>
</dbReference>
<protein>
    <submittedName>
        <fullName evidence="7">Uncharacterized protein</fullName>
    </submittedName>
</protein>
<gene>
    <name evidence="7" type="ORF">G7Z17_g8095</name>
</gene>
<dbReference type="PANTHER" id="PTHR23501">
    <property type="entry name" value="MAJOR FACILITATOR SUPERFAMILY"/>
    <property type="match status" value="1"/>
</dbReference>
<name>A0A9P5H6L1_9HYPO</name>
<keyword evidence="8" id="KW-1185">Reference proteome</keyword>
<dbReference type="Proteomes" id="UP000722485">
    <property type="component" value="Unassembled WGS sequence"/>
</dbReference>
<dbReference type="PANTHER" id="PTHR23501:SF195">
    <property type="entry name" value="PEP5"/>
    <property type="match status" value="1"/>
</dbReference>
<comment type="subcellular location">
    <subcellularLocation>
        <location evidence="1">Membrane</location>
        <topology evidence="1">Multi-pass membrane protein</topology>
    </subcellularLocation>
</comment>
<evidence type="ECO:0000256" key="3">
    <source>
        <dbReference type="ARBA" id="ARBA00022989"/>
    </source>
</evidence>
<evidence type="ECO:0000313" key="8">
    <source>
        <dbReference type="Proteomes" id="UP000722485"/>
    </source>
</evidence>
<dbReference type="OrthoDB" id="2587356at2759"/>
<comment type="caution">
    <text evidence="7">The sequence shown here is derived from an EMBL/GenBank/DDBJ whole genome shotgun (WGS) entry which is preliminary data.</text>
</comment>
<accession>A0A9P5H6L1</accession>
<dbReference type="SUPFAM" id="SSF103473">
    <property type="entry name" value="MFS general substrate transporter"/>
    <property type="match status" value="1"/>
</dbReference>
<evidence type="ECO:0000256" key="6">
    <source>
        <dbReference type="SAM" id="Phobius"/>
    </source>
</evidence>
<dbReference type="AlphaFoldDB" id="A0A9P5H6L1"/>
<feature type="region of interest" description="Disordered" evidence="5">
    <location>
        <begin position="301"/>
        <end position="320"/>
    </location>
</feature>
<evidence type="ECO:0000256" key="2">
    <source>
        <dbReference type="ARBA" id="ARBA00022692"/>
    </source>
</evidence>
<keyword evidence="2 6" id="KW-0812">Transmembrane</keyword>
<feature type="transmembrane region" description="Helical" evidence="6">
    <location>
        <begin position="12"/>
        <end position="35"/>
    </location>
</feature>
<organism evidence="7 8">
    <name type="scientific">Cylindrodendrum hubeiense</name>
    <dbReference type="NCBI Taxonomy" id="595255"/>
    <lineage>
        <taxon>Eukaryota</taxon>
        <taxon>Fungi</taxon>
        <taxon>Dikarya</taxon>
        <taxon>Ascomycota</taxon>
        <taxon>Pezizomycotina</taxon>
        <taxon>Sordariomycetes</taxon>
        <taxon>Hypocreomycetidae</taxon>
        <taxon>Hypocreales</taxon>
        <taxon>Nectriaceae</taxon>
        <taxon>Cylindrodendrum</taxon>
    </lineage>
</organism>
<dbReference type="InterPro" id="IPR036259">
    <property type="entry name" value="MFS_trans_sf"/>
</dbReference>
<feature type="transmembrane region" description="Helical" evidence="6">
    <location>
        <begin position="127"/>
        <end position="145"/>
    </location>
</feature>
<feature type="transmembrane region" description="Helical" evidence="6">
    <location>
        <begin position="268"/>
        <end position="287"/>
    </location>
</feature>
<evidence type="ECO:0000313" key="7">
    <source>
        <dbReference type="EMBL" id="KAF7546916.1"/>
    </source>
</evidence>
<sequence>MEVVLAKHRSFAQGLMGTINGIIAIVVLLAAGAFVKMSPSETYGRNDGLMDHRFFESRNFALILSVSFVDGMLLYGVNAFLPQEIAGLFTHDPIIISIYLLPLNVCLIGGILGSAYVLGVYNNYRRILTISMVLIAVFCGLLALITPSRKAMMLVFTGLIGLGIGVTTVIPVVVLTYAVPSHLLALGGIIGITIFATVHGNYIAAHQAPSVASAAIEAGLPNSSVEEFMKVFFSPDPTGITNVSGVTNMVLVAAEHALKLVTVKSFEFVWIANAVIGAITAILTIFLQPVATSMTAHVEAPLEDGKHRDKISPEEGLGDE</sequence>
<feature type="transmembrane region" description="Helical" evidence="6">
    <location>
        <begin position="60"/>
        <end position="81"/>
    </location>
</feature>
<feature type="transmembrane region" description="Helical" evidence="6">
    <location>
        <begin position="151"/>
        <end position="176"/>
    </location>
</feature>
<proteinExistence type="predicted"/>
<dbReference type="Gene3D" id="1.20.1250.20">
    <property type="entry name" value="MFS general substrate transporter like domains"/>
    <property type="match status" value="1"/>
</dbReference>
<dbReference type="GO" id="GO:0005886">
    <property type="term" value="C:plasma membrane"/>
    <property type="evidence" value="ECO:0007669"/>
    <property type="project" value="TreeGrafter"/>
</dbReference>
<dbReference type="GO" id="GO:0022857">
    <property type="term" value="F:transmembrane transporter activity"/>
    <property type="evidence" value="ECO:0007669"/>
    <property type="project" value="TreeGrafter"/>
</dbReference>